<evidence type="ECO:0000259" key="5">
    <source>
        <dbReference type="Pfam" id="PF21910"/>
    </source>
</evidence>
<feature type="region of interest" description="Disordered" evidence="1">
    <location>
        <begin position="954"/>
        <end position="977"/>
    </location>
</feature>
<dbReference type="Proteomes" id="UP000721045">
    <property type="component" value="Unassembled WGS sequence"/>
</dbReference>
<feature type="chain" id="PRO_5037365386" evidence="3">
    <location>
        <begin position="31"/>
        <end position="1160"/>
    </location>
</feature>
<reference evidence="6" key="1">
    <citation type="submission" date="2020-04" db="EMBL/GenBank/DDBJ databases">
        <title>Deep metagenomics examines the oral microbiome during advanced dental caries in children, revealing novel taxa and co-occurrences with host molecules.</title>
        <authorList>
            <person name="Baker J.L."/>
            <person name="Morton J.T."/>
            <person name="Dinis M."/>
            <person name="Alvarez R."/>
            <person name="Tran N.C."/>
            <person name="Knight R."/>
            <person name="Edlund A."/>
        </authorList>
    </citation>
    <scope>NUCLEOTIDE SEQUENCE</scope>
    <source>
        <strain evidence="6">JCVI_23_bin.22</strain>
    </source>
</reference>
<gene>
    <name evidence="6" type="ORF">HXO88_06100</name>
</gene>
<dbReference type="NCBIfam" id="TIGR01167">
    <property type="entry name" value="LPXTG_anchor"/>
    <property type="match status" value="1"/>
</dbReference>
<dbReference type="InterPro" id="IPR008979">
    <property type="entry name" value="Galactose-bd-like_sf"/>
</dbReference>
<dbReference type="InterPro" id="IPR005201">
    <property type="entry name" value="TIM_ENGase"/>
</dbReference>
<dbReference type="GO" id="GO:0005829">
    <property type="term" value="C:cytosol"/>
    <property type="evidence" value="ECO:0007669"/>
    <property type="project" value="UniProtKB-SubCell"/>
</dbReference>
<dbReference type="SUPFAM" id="SSF49785">
    <property type="entry name" value="Galactose-binding domain-like"/>
    <property type="match status" value="1"/>
</dbReference>
<feature type="transmembrane region" description="Helical" evidence="2">
    <location>
        <begin position="1137"/>
        <end position="1155"/>
    </location>
</feature>
<dbReference type="GO" id="GO:0033925">
    <property type="term" value="F:mannosyl-glycoprotein endo-beta-N-acetylglucosaminidase activity"/>
    <property type="evidence" value="ECO:0007669"/>
    <property type="project" value="InterPro"/>
</dbReference>
<proteinExistence type="predicted"/>
<keyword evidence="3" id="KW-0732">Signal</keyword>
<feature type="domain" description="Cytosolic endo-beta-N-acetylglucosaminidase TIM barrel" evidence="4">
    <location>
        <begin position="136"/>
        <end position="441"/>
    </location>
</feature>
<evidence type="ECO:0000259" key="4">
    <source>
        <dbReference type="Pfam" id="PF03644"/>
    </source>
</evidence>
<dbReference type="Pfam" id="PF21910">
    <property type="entry name" value="GH85_C"/>
    <property type="match status" value="1"/>
</dbReference>
<feature type="compositionally biased region" description="Basic and acidic residues" evidence="1">
    <location>
        <begin position="957"/>
        <end position="977"/>
    </location>
</feature>
<feature type="compositionally biased region" description="Polar residues" evidence="1">
    <location>
        <begin position="1098"/>
        <end position="1135"/>
    </location>
</feature>
<feature type="domain" description="Endo-beta-N-acetylglucosaminidase D-like D2" evidence="5">
    <location>
        <begin position="609"/>
        <end position="701"/>
    </location>
</feature>
<accession>A0A930WG07</accession>
<dbReference type="InterPro" id="IPR054110">
    <property type="entry name" value="EndoD-like_D2"/>
</dbReference>
<name>A0A930WG07_STRIT</name>
<dbReference type="InterPro" id="IPR013783">
    <property type="entry name" value="Ig-like_fold"/>
</dbReference>
<evidence type="ECO:0000313" key="7">
    <source>
        <dbReference type="Proteomes" id="UP000721045"/>
    </source>
</evidence>
<dbReference type="AlphaFoldDB" id="A0A930WG07"/>
<dbReference type="EMBL" id="JABZYP010000020">
    <property type="protein sequence ID" value="MBF1713287.1"/>
    <property type="molecule type" value="Genomic_DNA"/>
</dbReference>
<feature type="region of interest" description="Disordered" evidence="1">
    <location>
        <begin position="1093"/>
        <end position="1135"/>
    </location>
</feature>
<evidence type="ECO:0000256" key="2">
    <source>
        <dbReference type="SAM" id="Phobius"/>
    </source>
</evidence>
<evidence type="ECO:0000256" key="3">
    <source>
        <dbReference type="SAM" id="SignalP"/>
    </source>
</evidence>
<sequence>MRKNHSLKFSIGAFAIIAGMTILSAFSAYADNEQTLPEQQYLTTIAEKLTNKHSNVENSKQELTFKDVPKLRPKEVTFATWQDLLNWKPGARPDDDINRSSVPLASRYQGSLINKTANPEAQLQALSNMNSKAATRSSVGDEEFNAYAFDYWQYVHSMVYWDGLVPTPDVIDAAHRNGVPIYGSLFFNWSTKAEDQKRLLEAMKQDSDGSFPIAKKLAEIAKYYGYDGYFINQETWAGNLPGLPTKIRDFIIYLKEYSRSIGHPLAVSWYDAMLNNGKREYINGLNDQNDFYLKAREADKKIAADTLFANFNWTKSSIDESVKHAKTIGRNPYDVYAGLELQKGGSYKTDVNWNSLLDPLTKKLKTSLGLFAPDTIISFGKTGEEYHRHENRFWTGFQGDPTVEQPTNQKWRGISNLIADRTPITGTTFNTYFNTGHGRKWFVDGAISKDGPWNYRSVSGILPTWRWWIQSTGQKLNADYDFEQAFNGGNSLKFTGNLTEKTKQDIMLYSTKLEVKSTSKLRVSYRGGAGTTIQVGLATSPDYKTFEYRTLTLSSDNKWKTDTLDLSSLAGKTIYGIKLTVSNEQAVSNYQFNLGQLGIFDTDTAPSAPSNVVVKNKVIKTAREAEATLTFKASQGADYYEVYQEIGNKWKLVTGSSSTNIYLSKISRLISDRGESQRLKVVAVGKNGVRSTESIINFNWGLAADDTTDPKPEAPNVVLGAVVTGTSLGKTNKNEGPENMLTGTITGLSDKWSSSASQASVDIKLTQPRTIVRWVTEHAGAGGESVNDGLMNTKDFDLYYKDEAGKWQLAKSIRGNKAHVTDITLDRPITAQEWRLHVITSDNGTPWKAIRIYNWKMYESLNKETPNIPMQHTAIRDLGNNRIQVGFKNVPANTTVNLYDSKDATKPIATHKTTKMGNVIFKPIDFKKRPKVLYYRTQADGMDLSNRLAIIIPPRAGTEKPDKPQDDNPTKPSDADKMMTLVDKDGQIKVIGTVKALNGATQVKAQIPTETPPALKGKNYQLYDITLYNAKGEKVQVMSEVTVLMRSKGKISKVYHVSNNKLENLPFTQNKDLTETTFKTAHFSQYAAVYENTKSENPDSTSQTKPSASNHSQQPNKSKNQSPTNKTALPSTGSTDSHLSLFGVGLIVFVYLGIIRKKEY</sequence>
<keyword evidence="2" id="KW-1133">Transmembrane helix</keyword>
<dbReference type="PANTHER" id="PTHR13246">
    <property type="entry name" value="ENDO BETA N-ACETYLGLUCOSAMINIDASE"/>
    <property type="match status" value="1"/>
</dbReference>
<dbReference type="Gene3D" id="2.60.120.260">
    <property type="entry name" value="Galactose-binding domain-like"/>
    <property type="match status" value="2"/>
</dbReference>
<keyword evidence="2" id="KW-0472">Membrane</keyword>
<comment type="caution">
    <text evidence="6">The sequence shown here is derived from an EMBL/GenBank/DDBJ whole genome shotgun (WGS) entry which is preliminary data.</text>
</comment>
<dbReference type="InterPro" id="IPR032979">
    <property type="entry name" value="ENGase"/>
</dbReference>
<protein>
    <submittedName>
        <fullName evidence="6">LPXTG cell wall anchor domain-containing protein</fullName>
    </submittedName>
</protein>
<evidence type="ECO:0000256" key="1">
    <source>
        <dbReference type="SAM" id="MobiDB-lite"/>
    </source>
</evidence>
<dbReference type="RefSeq" id="WP_003073200.1">
    <property type="nucleotide sequence ID" value="NZ_CP053999.1"/>
</dbReference>
<dbReference type="PANTHER" id="PTHR13246:SF1">
    <property type="entry name" value="CYTOSOLIC ENDO-BETA-N-ACETYLGLUCOSAMINIDASE"/>
    <property type="match status" value="1"/>
</dbReference>
<feature type="signal peptide" evidence="3">
    <location>
        <begin position="1"/>
        <end position="30"/>
    </location>
</feature>
<keyword evidence="2" id="KW-0812">Transmembrane</keyword>
<evidence type="ECO:0000313" key="6">
    <source>
        <dbReference type="EMBL" id="MBF1713287.1"/>
    </source>
</evidence>
<dbReference type="Pfam" id="PF03644">
    <property type="entry name" value="Glyco_hydro_85"/>
    <property type="match status" value="1"/>
</dbReference>
<dbReference type="Gene3D" id="3.20.20.80">
    <property type="entry name" value="Glycosidases"/>
    <property type="match status" value="1"/>
</dbReference>
<organism evidence="6 7">
    <name type="scientific">Streptococcus intermedius</name>
    <dbReference type="NCBI Taxonomy" id="1338"/>
    <lineage>
        <taxon>Bacteria</taxon>
        <taxon>Bacillati</taxon>
        <taxon>Bacillota</taxon>
        <taxon>Bacilli</taxon>
        <taxon>Lactobacillales</taxon>
        <taxon>Streptococcaceae</taxon>
        <taxon>Streptococcus</taxon>
        <taxon>Streptococcus anginosus group</taxon>
    </lineage>
</organism>
<dbReference type="Gene3D" id="2.60.40.10">
    <property type="entry name" value="Immunoglobulins"/>
    <property type="match status" value="1"/>
</dbReference>